<dbReference type="EMBL" id="MT143018">
    <property type="protein sequence ID" value="QJA91840.1"/>
    <property type="molecule type" value="Genomic_DNA"/>
</dbReference>
<dbReference type="GO" id="GO:0097367">
    <property type="term" value="F:carbohydrate derivative binding"/>
    <property type="evidence" value="ECO:0007669"/>
    <property type="project" value="InterPro"/>
</dbReference>
<dbReference type="InterPro" id="IPR046348">
    <property type="entry name" value="SIS_dom_sf"/>
</dbReference>
<feature type="domain" description="SIS" evidence="1">
    <location>
        <begin position="5"/>
        <end position="151"/>
    </location>
</feature>
<dbReference type="GO" id="GO:1901135">
    <property type="term" value="P:carbohydrate derivative metabolic process"/>
    <property type="evidence" value="ECO:0007669"/>
    <property type="project" value="InterPro"/>
</dbReference>
<dbReference type="PROSITE" id="PS51464">
    <property type="entry name" value="SIS"/>
    <property type="match status" value="1"/>
</dbReference>
<evidence type="ECO:0000313" key="2">
    <source>
        <dbReference type="EMBL" id="QJA91840.1"/>
    </source>
</evidence>
<proteinExistence type="predicted"/>
<dbReference type="InterPro" id="IPR001347">
    <property type="entry name" value="SIS_dom"/>
</dbReference>
<name>A0A6M3LAS6_9ZZZZ</name>
<protein>
    <submittedName>
        <fullName evidence="2">Putative SIS domain-containing protein</fullName>
    </submittedName>
</protein>
<dbReference type="InterPro" id="IPR035461">
    <property type="entry name" value="GmhA/DiaA"/>
</dbReference>
<dbReference type="Gene3D" id="3.40.50.10490">
    <property type="entry name" value="Glucose-6-phosphate isomerase like protein, domain 1"/>
    <property type="match status" value="1"/>
</dbReference>
<gene>
    <name evidence="2" type="ORF">MM415B03242_0002</name>
</gene>
<dbReference type="SUPFAM" id="SSF53697">
    <property type="entry name" value="SIS domain"/>
    <property type="match status" value="1"/>
</dbReference>
<accession>A0A6M3LAS6</accession>
<dbReference type="PANTHER" id="PTHR30390">
    <property type="entry name" value="SEDOHEPTULOSE 7-PHOSPHATE ISOMERASE / DNAA INITIATOR-ASSOCIATING FACTOR FOR REPLICATION INITIATION"/>
    <property type="match status" value="1"/>
</dbReference>
<dbReference type="Pfam" id="PF13580">
    <property type="entry name" value="SIS_2"/>
    <property type="match status" value="1"/>
</dbReference>
<organism evidence="2">
    <name type="scientific">viral metagenome</name>
    <dbReference type="NCBI Taxonomy" id="1070528"/>
    <lineage>
        <taxon>unclassified sequences</taxon>
        <taxon>metagenomes</taxon>
        <taxon>organismal metagenomes</taxon>
    </lineage>
</organism>
<dbReference type="AlphaFoldDB" id="A0A6M3LAS6"/>
<reference evidence="2" key="1">
    <citation type="submission" date="2020-03" db="EMBL/GenBank/DDBJ databases">
        <title>The deep terrestrial virosphere.</title>
        <authorList>
            <person name="Holmfeldt K."/>
            <person name="Nilsson E."/>
            <person name="Simone D."/>
            <person name="Lopez-Fernandez M."/>
            <person name="Wu X."/>
            <person name="de Brujin I."/>
            <person name="Lundin D."/>
            <person name="Andersson A."/>
            <person name="Bertilsson S."/>
            <person name="Dopson M."/>
        </authorList>
    </citation>
    <scope>NUCLEOTIDE SEQUENCE</scope>
    <source>
        <strain evidence="2">MM415B03242</strain>
    </source>
</reference>
<dbReference type="InterPro" id="IPR050099">
    <property type="entry name" value="SIS_GmhA/DiaA_subfam"/>
</dbReference>
<sequence length="151" mass="16378">MIEEVIKMLGNVNHIYLIGNGGSASTCSHFANDLRSHGYRAMSLVDNVAIITKIANDTGYEYVFEEQLETLFTSDDVLIAISASGNSPNLIKAVEYANKLGTTIAIVGFDGGQLAKMCTLVIHTETNKGEYEIAEDKHLAVCHTIAKRLGK</sequence>
<dbReference type="PANTHER" id="PTHR30390:SF8">
    <property type="entry name" value="SUGAR ISOMERASE (SIS)"/>
    <property type="match status" value="1"/>
</dbReference>
<evidence type="ECO:0000259" key="1">
    <source>
        <dbReference type="PROSITE" id="PS51464"/>
    </source>
</evidence>
<dbReference type="CDD" id="cd05006">
    <property type="entry name" value="SIS_GmhA"/>
    <property type="match status" value="1"/>
</dbReference>